<dbReference type="EMBL" id="QUNO01000021">
    <property type="protein sequence ID" value="REH32473.1"/>
    <property type="molecule type" value="Genomic_DNA"/>
</dbReference>
<dbReference type="AlphaFoldDB" id="A0A3E0GWG5"/>
<name>A0A3E0GWG5_9PSEU</name>
<feature type="compositionally biased region" description="Polar residues" evidence="1">
    <location>
        <begin position="7"/>
        <end position="19"/>
    </location>
</feature>
<keyword evidence="3" id="KW-1185">Reference proteome</keyword>
<sequence>MSVMAEATSQSEANRNSRPLPTAPCSVVWSGGHAYVLEGSHGRARWVGVDDRGRPRFFTGDELQLRGWSRSR</sequence>
<evidence type="ECO:0000313" key="3">
    <source>
        <dbReference type="Proteomes" id="UP000256269"/>
    </source>
</evidence>
<organism evidence="2 3">
    <name type="scientific">Kutzneria buriramensis</name>
    <dbReference type="NCBI Taxonomy" id="1045776"/>
    <lineage>
        <taxon>Bacteria</taxon>
        <taxon>Bacillati</taxon>
        <taxon>Actinomycetota</taxon>
        <taxon>Actinomycetes</taxon>
        <taxon>Pseudonocardiales</taxon>
        <taxon>Pseudonocardiaceae</taxon>
        <taxon>Kutzneria</taxon>
    </lineage>
</organism>
<evidence type="ECO:0000313" key="2">
    <source>
        <dbReference type="EMBL" id="REH32473.1"/>
    </source>
</evidence>
<proteinExistence type="predicted"/>
<accession>A0A3E0GWG5</accession>
<protein>
    <submittedName>
        <fullName evidence="2">Uncharacterized protein</fullName>
    </submittedName>
</protein>
<reference evidence="2 3" key="1">
    <citation type="submission" date="2018-08" db="EMBL/GenBank/DDBJ databases">
        <title>Genomic Encyclopedia of Archaeal and Bacterial Type Strains, Phase II (KMG-II): from individual species to whole genera.</title>
        <authorList>
            <person name="Goeker M."/>
        </authorList>
    </citation>
    <scope>NUCLEOTIDE SEQUENCE [LARGE SCALE GENOMIC DNA]</scope>
    <source>
        <strain evidence="2 3">DSM 45791</strain>
    </source>
</reference>
<dbReference type="RefSeq" id="WP_170218089.1">
    <property type="nucleotide sequence ID" value="NZ_CP144375.1"/>
</dbReference>
<feature type="region of interest" description="Disordered" evidence="1">
    <location>
        <begin position="1"/>
        <end position="22"/>
    </location>
</feature>
<comment type="caution">
    <text evidence="2">The sequence shown here is derived from an EMBL/GenBank/DDBJ whole genome shotgun (WGS) entry which is preliminary data.</text>
</comment>
<dbReference type="Proteomes" id="UP000256269">
    <property type="component" value="Unassembled WGS sequence"/>
</dbReference>
<evidence type="ECO:0000256" key="1">
    <source>
        <dbReference type="SAM" id="MobiDB-lite"/>
    </source>
</evidence>
<gene>
    <name evidence="2" type="ORF">BCF44_12119</name>
</gene>